<dbReference type="AlphaFoldDB" id="A0A1U7JG35"/>
<dbReference type="Proteomes" id="UP000185783">
    <property type="component" value="Unassembled WGS sequence"/>
</dbReference>
<dbReference type="STRING" id="197461.A3843_13650"/>
<dbReference type="InterPro" id="IPR054193">
    <property type="entry name" value="DUF6898"/>
</dbReference>
<evidence type="ECO:0000313" key="3">
    <source>
        <dbReference type="Proteomes" id="UP000185783"/>
    </source>
</evidence>
<dbReference type="EMBL" id="LVVZ01000019">
    <property type="protein sequence ID" value="OKL43658.1"/>
    <property type="molecule type" value="Genomic_DNA"/>
</dbReference>
<accession>A0A1U7JG35</accession>
<evidence type="ECO:0000259" key="1">
    <source>
        <dbReference type="Pfam" id="PF21839"/>
    </source>
</evidence>
<evidence type="ECO:0000313" key="2">
    <source>
        <dbReference type="EMBL" id="OKL43658.1"/>
    </source>
</evidence>
<sequence length="64" mass="7154">MGVSDRDTIYFEMRPMGRYVKVSAICGRTGVEVSVVGDAQATQAHLQSLAKQKLKRRLEREKSA</sequence>
<name>A0A1U7JG35_9HYPH</name>
<comment type="caution">
    <text evidence="2">The sequence shown here is derived from an EMBL/GenBank/DDBJ whole genome shotgun (WGS) entry which is preliminary data.</text>
</comment>
<gene>
    <name evidence="2" type="ORF">A3843_13650</name>
</gene>
<organism evidence="2 3">
    <name type="scientific">Pseudovibrio exalbescens</name>
    <dbReference type="NCBI Taxonomy" id="197461"/>
    <lineage>
        <taxon>Bacteria</taxon>
        <taxon>Pseudomonadati</taxon>
        <taxon>Pseudomonadota</taxon>
        <taxon>Alphaproteobacteria</taxon>
        <taxon>Hyphomicrobiales</taxon>
        <taxon>Stappiaceae</taxon>
        <taxon>Pseudovibrio</taxon>
    </lineage>
</organism>
<dbReference type="Pfam" id="PF21839">
    <property type="entry name" value="DUF6898"/>
    <property type="match status" value="1"/>
</dbReference>
<feature type="domain" description="DUF6898" evidence="1">
    <location>
        <begin position="7"/>
        <end position="61"/>
    </location>
</feature>
<keyword evidence="3" id="KW-1185">Reference proteome</keyword>
<protein>
    <recommendedName>
        <fullName evidence="1">DUF6898 domain-containing protein</fullName>
    </recommendedName>
</protein>
<proteinExistence type="predicted"/>
<reference evidence="2 3" key="1">
    <citation type="submission" date="2016-03" db="EMBL/GenBank/DDBJ databases">
        <title>Genome sequence of Nesiotobacter sp. nov., a moderately halophilic alphaproteobacterium isolated from the Yellow Sea, China.</title>
        <authorList>
            <person name="Zhang G."/>
            <person name="Zhang R."/>
        </authorList>
    </citation>
    <scope>NUCLEOTIDE SEQUENCE [LARGE SCALE GENOMIC DNA]</scope>
    <source>
        <strain evidence="2 3">WB1-6</strain>
    </source>
</reference>